<dbReference type="SUPFAM" id="SSF48317">
    <property type="entry name" value="Acid phosphatase/Vanadium-dependent haloperoxidase"/>
    <property type="match status" value="1"/>
</dbReference>
<dbReference type="PANTHER" id="PTHR14969">
    <property type="entry name" value="SPHINGOSINE-1-PHOSPHATE PHOSPHOHYDROLASE"/>
    <property type="match status" value="1"/>
</dbReference>
<dbReference type="AlphaFoldDB" id="A0A921MRQ8"/>
<name>A0A921MRQ8_9BACT</name>
<proteinExistence type="predicted"/>
<evidence type="ECO:0000313" key="4">
    <source>
        <dbReference type="Proteomes" id="UP000757103"/>
    </source>
</evidence>
<accession>A0A921MRQ8</accession>
<reference evidence="3" key="2">
    <citation type="submission" date="2021-09" db="EMBL/GenBank/DDBJ databases">
        <authorList>
            <person name="Gilroy R."/>
        </authorList>
    </citation>
    <scope>NUCLEOTIDE SEQUENCE</scope>
    <source>
        <strain evidence="3">CHK121-7720</strain>
    </source>
</reference>
<dbReference type="Gene3D" id="1.20.144.10">
    <property type="entry name" value="Phosphatidic acid phosphatase type 2/haloperoxidase"/>
    <property type="match status" value="1"/>
</dbReference>
<dbReference type="InterPro" id="IPR011250">
    <property type="entry name" value="OMP/PagP_B-barrel"/>
</dbReference>
<dbReference type="InterPro" id="IPR000326">
    <property type="entry name" value="PAP2/HPO"/>
</dbReference>
<sequence length="438" mass="47673">MKNITLLFMAVLLLASSFPCRASEPLALTGNNDSIADLRPLTSWQRFNRKVDKFTTSKGFQMTYVGVPLVVAGVATIPGRVRFRQLRNDYVPKFKYEYDNYLQYAPAVVMLGLKGFGVESRSSWGRMLVSDALSAAIMATVVNTIKYTAHVQRPDGSNYKSFPSGHTATAFMTAMMMHKEYGDRSPWYSISAFTVAAVTGVSRQLNNRHWVSDVLAGAGIGILSTELGYYLADLIFKDKGLNFESPTDYPLLEKPSFVGLYMGFSSGLGSIALADGMKLNTGIGSRIGVEGAYFFNRYIGCGGMATVSNIPVSLNTRPDAALEPIDEGRAMAGAYAQYPCTSRWSVGCKALAGYNYIPSQTLGCEGIDLDRDGFVWSAGVSIGYMLKRHFGARFFCDYTSTSTSFTLSPSQELGISESRSGNSAIHALTWGASANILF</sequence>
<comment type="caution">
    <text evidence="3">The sequence shown here is derived from an EMBL/GenBank/DDBJ whole genome shotgun (WGS) entry which is preliminary data.</text>
</comment>
<dbReference type="InterPro" id="IPR036938">
    <property type="entry name" value="PAP2/HPO_sf"/>
</dbReference>
<dbReference type="Pfam" id="PF01569">
    <property type="entry name" value="PAP2"/>
    <property type="match status" value="1"/>
</dbReference>
<dbReference type="SUPFAM" id="SSF56925">
    <property type="entry name" value="OMPA-like"/>
    <property type="match status" value="1"/>
</dbReference>
<protein>
    <submittedName>
        <fullName evidence="3">Phosphatase PAP2 family protein</fullName>
    </submittedName>
</protein>
<feature type="chain" id="PRO_5037180562" evidence="1">
    <location>
        <begin position="23"/>
        <end position="438"/>
    </location>
</feature>
<evidence type="ECO:0000313" key="3">
    <source>
        <dbReference type="EMBL" id="HJG89140.1"/>
    </source>
</evidence>
<organism evidence="3 4">
    <name type="scientific">Barnesiella viscericola</name>
    <dbReference type="NCBI Taxonomy" id="397865"/>
    <lineage>
        <taxon>Bacteria</taxon>
        <taxon>Pseudomonadati</taxon>
        <taxon>Bacteroidota</taxon>
        <taxon>Bacteroidia</taxon>
        <taxon>Bacteroidales</taxon>
        <taxon>Barnesiellaceae</taxon>
        <taxon>Barnesiella</taxon>
    </lineage>
</organism>
<dbReference type="CDD" id="cd03394">
    <property type="entry name" value="PAP2_like_5"/>
    <property type="match status" value="1"/>
</dbReference>
<feature type="signal peptide" evidence="1">
    <location>
        <begin position="1"/>
        <end position="22"/>
    </location>
</feature>
<dbReference type="EMBL" id="DYUD01000022">
    <property type="protein sequence ID" value="HJG89140.1"/>
    <property type="molecule type" value="Genomic_DNA"/>
</dbReference>
<gene>
    <name evidence="3" type="ORF">K8U91_06690</name>
</gene>
<dbReference type="RefSeq" id="WP_273306186.1">
    <property type="nucleotide sequence ID" value="NZ_DYUD01000022.1"/>
</dbReference>
<keyword evidence="1" id="KW-0732">Signal</keyword>
<reference evidence="3" key="1">
    <citation type="journal article" date="2021" name="PeerJ">
        <title>Extensive microbial diversity within the chicken gut microbiome revealed by metagenomics and culture.</title>
        <authorList>
            <person name="Gilroy R."/>
            <person name="Ravi A."/>
            <person name="Getino M."/>
            <person name="Pursley I."/>
            <person name="Horton D.L."/>
            <person name="Alikhan N.F."/>
            <person name="Baker D."/>
            <person name="Gharbi K."/>
            <person name="Hall N."/>
            <person name="Watson M."/>
            <person name="Adriaenssens E.M."/>
            <person name="Foster-Nyarko E."/>
            <person name="Jarju S."/>
            <person name="Secka A."/>
            <person name="Antonio M."/>
            <person name="Oren A."/>
            <person name="Chaudhuri R.R."/>
            <person name="La Ragione R."/>
            <person name="Hildebrand F."/>
            <person name="Pallen M.J."/>
        </authorList>
    </citation>
    <scope>NUCLEOTIDE SEQUENCE</scope>
    <source>
        <strain evidence="3">CHK121-7720</strain>
    </source>
</reference>
<evidence type="ECO:0000256" key="1">
    <source>
        <dbReference type="SAM" id="SignalP"/>
    </source>
</evidence>
<feature type="domain" description="Phosphatidic acid phosphatase type 2/haloperoxidase" evidence="2">
    <location>
        <begin position="129"/>
        <end position="229"/>
    </location>
</feature>
<dbReference type="SMART" id="SM00014">
    <property type="entry name" value="acidPPc"/>
    <property type="match status" value="1"/>
</dbReference>
<dbReference type="Proteomes" id="UP000757103">
    <property type="component" value="Unassembled WGS sequence"/>
</dbReference>
<evidence type="ECO:0000259" key="2">
    <source>
        <dbReference type="SMART" id="SM00014"/>
    </source>
</evidence>
<dbReference type="PANTHER" id="PTHR14969:SF13">
    <property type="entry name" value="AT30094P"/>
    <property type="match status" value="1"/>
</dbReference>